<dbReference type="EMBL" id="CAJNIZ010028096">
    <property type="protein sequence ID" value="CAE7505276.1"/>
    <property type="molecule type" value="Genomic_DNA"/>
</dbReference>
<feature type="region of interest" description="Disordered" evidence="1">
    <location>
        <begin position="41"/>
        <end position="144"/>
    </location>
</feature>
<feature type="compositionally biased region" description="Basic residues" evidence="1">
    <location>
        <begin position="77"/>
        <end position="89"/>
    </location>
</feature>
<accession>A0A812SVP2</accession>
<evidence type="ECO:0000256" key="1">
    <source>
        <dbReference type="SAM" id="MobiDB-lite"/>
    </source>
</evidence>
<reference evidence="2" key="1">
    <citation type="submission" date="2021-02" db="EMBL/GenBank/DDBJ databases">
        <authorList>
            <person name="Dougan E. K."/>
            <person name="Rhodes N."/>
            <person name="Thang M."/>
            <person name="Chan C."/>
        </authorList>
    </citation>
    <scope>NUCLEOTIDE SEQUENCE</scope>
</reference>
<feature type="non-terminal residue" evidence="2">
    <location>
        <position position="166"/>
    </location>
</feature>
<dbReference type="OrthoDB" id="10637783at2759"/>
<gene>
    <name evidence="2" type="ORF">SPIL2461_LOCUS13095</name>
</gene>
<dbReference type="AlphaFoldDB" id="A0A812SVP2"/>
<name>A0A812SVP2_SYMPI</name>
<dbReference type="Proteomes" id="UP000649617">
    <property type="component" value="Unassembled WGS sequence"/>
</dbReference>
<evidence type="ECO:0000313" key="3">
    <source>
        <dbReference type="Proteomes" id="UP000649617"/>
    </source>
</evidence>
<comment type="caution">
    <text evidence="2">The sequence shown here is derived from an EMBL/GenBank/DDBJ whole genome shotgun (WGS) entry which is preliminary data.</text>
</comment>
<evidence type="ECO:0000313" key="2">
    <source>
        <dbReference type="EMBL" id="CAE7505276.1"/>
    </source>
</evidence>
<keyword evidence="3" id="KW-1185">Reference proteome</keyword>
<sequence length="166" mass="17313">MAVVDPAALVAAAVRAACLAKAPRRTVQGFAAAVVSVLARPAESTPNTVRGETARGTEASVDVLVQSEEERREAVKAKRRLKRQRKRAAKAAGHAKQSDPDRQTGATGVIVNAANSADAEVTSRKAPPPNVRDTTGDTPPGKRFRDVALALSKEDDGGAQERALAA</sequence>
<organism evidence="2 3">
    <name type="scientific">Symbiodinium pilosum</name>
    <name type="common">Dinoflagellate</name>
    <dbReference type="NCBI Taxonomy" id="2952"/>
    <lineage>
        <taxon>Eukaryota</taxon>
        <taxon>Sar</taxon>
        <taxon>Alveolata</taxon>
        <taxon>Dinophyceae</taxon>
        <taxon>Suessiales</taxon>
        <taxon>Symbiodiniaceae</taxon>
        <taxon>Symbiodinium</taxon>
    </lineage>
</organism>
<proteinExistence type="predicted"/>
<protein>
    <submittedName>
        <fullName evidence="2">Uncharacterized protein</fullName>
    </submittedName>
</protein>